<proteinExistence type="inferred from homology"/>
<evidence type="ECO:0000256" key="3">
    <source>
        <dbReference type="ARBA" id="ARBA00022801"/>
    </source>
</evidence>
<keyword evidence="5" id="KW-0812">Transmembrane</keyword>
<dbReference type="PANTHER" id="PTHR33209">
    <property type="entry name" value="PROTEASE 4"/>
    <property type="match status" value="1"/>
</dbReference>
<keyword evidence="5" id="KW-0472">Membrane</keyword>
<dbReference type="SUPFAM" id="SSF52096">
    <property type="entry name" value="ClpP/crotonase"/>
    <property type="match status" value="1"/>
</dbReference>
<comment type="similarity">
    <text evidence="1">Belongs to the peptidase S49 family.</text>
</comment>
<dbReference type="AlphaFoldDB" id="A0A840AGG9"/>
<dbReference type="InterPro" id="IPR029045">
    <property type="entry name" value="ClpP/crotonase-like_dom_sf"/>
</dbReference>
<dbReference type="Gene3D" id="3.90.226.10">
    <property type="entry name" value="2-enoyl-CoA Hydratase, Chain A, domain 1"/>
    <property type="match status" value="1"/>
</dbReference>
<keyword evidence="3 7" id="KW-0378">Hydrolase</keyword>
<keyword evidence="2 7" id="KW-0645">Protease</keyword>
<protein>
    <submittedName>
        <fullName evidence="7">Protease-4</fullName>
        <ecNumber evidence="7">3.4.21.-</ecNumber>
    </submittedName>
</protein>
<dbReference type="EMBL" id="JACIDJ010000008">
    <property type="protein sequence ID" value="MBB3900117.1"/>
    <property type="molecule type" value="Genomic_DNA"/>
</dbReference>
<dbReference type="Proteomes" id="UP000553193">
    <property type="component" value="Unassembled WGS sequence"/>
</dbReference>
<dbReference type="CDD" id="cd07023">
    <property type="entry name" value="S49_Sppa_N_C"/>
    <property type="match status" value="1"/>
</dbReference>
<accession>A0A840AGG9</accession>
<keyword evidence="4" id="KW-0720">Serine protease</keyword>
<evidence type="ECO:0000313" key="8">
    <source>
        <dbReference type="Proteomes" id="UP000553193"/>
    </source>
</evidence>
<reference evidence="7 8" key="1">
    <citation type="submission" date="2020-08" db="EMBL/GenBank/DDBJ databases">
        <title>Genomic Encyclopedia of Type Strains, Phase IV (KMG-IV): sequencing the most valuable type-strain genomes for metagenomic binning, comparative biology and taxonomic classification.</title>
        <authorList>
            <person name="Goeker M."/>
        </authorList>
    </citation>
    <scope>NUCLEOTIDE SEQUENCE [LARGE SCALE GENOMIC DNA]</scope>
    <source>
        <strain evidence="7 8">DSM 19979</strain>
    </source>
</reference>
<name>A0A840AGG9_9PROT</name>
<keyword evidence="8" id="KW-1185">Reference proteome</keyword>
<dbReference type="RefSeq" id="WP_184386349.1">
    <property type="nucleotide sequence ID" value="NZ_JACIDJ010000008.1"/>
</dbReference>
<feature type="transmembrane region" description="Helical" evidence="5">
    <location>
        <begin position="20"/>
        <end position="39"/>
    </location>
</feature>
<dbReference type="PANTHER" id="PTHR33209:SF1">
    <property type="entry name" value="PEPTIDASE S49 DOMAIN-CONTAINING PROTEIN"/>
    <property type="match status" value="1"/>
</dbReference>
<dbReference type="EC" id="3.4.21.-" evidence="7"/>
<evidence type="ECO:0000256" key="1">
    <source>
        <dbReference type="ARBA" id="ARBA00008683"/>
    </source>
</evidence>
<sequence>MALEPDLLLDRRRLKRQLAFWRTTLVLGVVVGLAVIFGGPGPAASVLGGQHVARLTLAGTISEDRRTLRLLERAARDDDMRALLVMINSPGGSVAGGEAFHAAIARVRAAGKPVVAIMGGTAASAGYMVALPAHRIFARESTLTGSIGVLLQSFNAAELLESLGVRPESITSGPLKDQPSPFRPLTEEGRAALSAVVEDMQSQFVAMVAAGRDMPEAQVRAVADGRVMTGRQAMALGLLDAIGGEAEARVWLAEQHEVPRDLRVRDLDPRGTAERALSSMSDAFWGGAARLLRAEGVFPWQISLR</sequence>
<organism evidence="7 8">
    <name type="scientific">Roseococcus suduntuyensis</name>
    <dbReference type="NCBI Taxonomy" id="455361"/>
    <lineage>
        <taxon>Bacteria</taxon>
        <taxon>Pseudomonadati</taxon>
        <taxon>Pseudomonadota</taxon>
        <taxon>Alphaproteobacteria</taxon>
        <taxon>Acetobacterales</taxon>
        <taxon>Roseomonadaceae</taxon>
        <taxon>Roseococcus</taxon>
    </lineage>
</organism>
<evidence type="ECO:0000256" key="5">
    <source>
        <dbReference type="SAM" id="Phobius"/>
    </source>
</evidence>
<dbReference type="Pfam" id="PF01343">
    <property type="entry name" value="Peptidase_S49"/>
    <property type="match status" value="1"/>
</dbReference>
<dbReference type="InterPro" id="IPR047272">
    <property type="entry name" value="S49_SppA_C"/>
</dbReference>
<dbReference type="NCBIfam" id="TIGR00706">
    <property type="entry name" value="SppA_dom"/>
    <property type="match status" value="1"/>
</dbReference>
<evidence type="ECO:0000256" key="4">
    <source>
        <dbReference type="ARBA" id="ARBA00022825"/>
    </source>
</evidence>
<feature type="domain" description="Peptidase S49" evidence="6">
    <location>
        <begin position="108"/>
        <end position="258"/>
    </location>
</feature>
<evidence type="ECO:0000256" key="2">
    <source>
        <dbReference type="ARBA" id="ARBA00022670"/>
    </source>
</evidence>
<dbReference type="Gene3D" id="6.20.330.10">
    <property type="match status" value="1"/>
</dbReference>
<evidence type="ECO:0000313" key="7">
    <source>
        <dbReference type="EMBL" id="MBB3900117.1"/>
    </source>
</evidence>
<gene>
    <name evidence="7" type="ORF">GGQ83_003587</name>
</gene>
<dbReference type="GO" id="GO:0006508">
    <property type="term" value="P:proteolysis"/>
    <property type="evidence" value="ECO:0007669"/>
    <property type="project" value="UniProtKB-KW"/>
</dbReference>
<keyword evidence="5" id="KW-1133">Transmembrane helix</keyword>
<dbReference type="InterPro" id="IPR004635">
    <property type="entry name" value="Pept_S49_SppA"/>
</dbReference>
<dbReference type="InterPro" id="IPR002142">
    <property type="entry name" value="Peptidase_S49"/>
</dbReference>
<comment type="caution">
    <text evidence="7">The sequence shown here is derived from an EMBL/GenBank/DDBJ whole genome shotgun (WGS) entry which is preliminary data.</text>
</comment>
<evidence type="ECO:0000259" key="6">
    <source>
        <dbReference type="Pfam" id="PF01343"/>
    </source>
</evidence>
<dbReference type="GO" id="GO:0008236">
    <property type="term" value="F:serine-type peptidase activity"/>
    <property type="evidence" value="ECO:0007669"/>
    <property type="project" value="UniProtKB-KW"/>
</dbReference>